<dbReference type="PANTHER" id="PTHR43806:SF11">
    <property type="entry name" value="CEREVISIN-RELATED"/>
    <property type="match status" value="1"/>
</dbReference>
<dbReference type="InterPro" id="IPR013783">
    <property type="entry name" value="Ig-like_fold"/>
</dbReference>
<dbReference type="PROSITE" id="PS51892">
    <property type="entry name" value="SUBTILASE"/>
    <property type="match status" value="1"/>
</dbReference>
<dbReference type="AlphaFoldDB" id="H5SDI6"/>
<dbReference type="InterPro" id="IPR000209">
    <property type="entry name" value="Peptidase_S8/S53_dom"/>
</dbReference>
<feature type="active site" description="Charge relay system" evidence="5">
    <location>
        <position position="184"/>
    </location>
</feature>
<dbReference type="PANTHER" id="PTHR43806">
    <property type="entry name" value="PEPTIDASE S8"/>
    <property type="match status" value="1"/>
</dbReference>
<sequence length="487" mass="52404">MRTIAKALVGVLVGILWAGGVLAQFGQGPDLIVQGIKVTPENPKPGDVVTIAVTVANVGNEDVSSSFFVCISVNLMPDVVATELGLPLNELLLGRDQVRRLERNRQATVTLQWQIAELPLIRFRASVDCAFNQVREQNEENNRLEQPLRIEERYINQWWLDQIQARQAHEITLGSPEIVVAVLDSGVDWQHPELINNMWVNPKEIPDNNKDDDGNGFIDDIHGWDFYDNDNDSLEGTTIDFHGTSVAGIIANAADNIGLTGVAPKVKIMDVRAFDPKGRATVDTIVKALDYAVANGARIVNMSFGGLGCFELPGQLRQAVERALDKDVLLVAAAGNFGEAFPSCVSYPAAYPGVIAVGATGTDGNVTSYSQGGSKLDVVAPGGDISYEKFLELAAKIENFEQFLPLLKTAILTPYPFGGYGPFFGTSAAAPHVSGVLALILSVNPKLSANEAAFILRSTATGRSPRSRYGYGVVNALRAVQQAKGGF</sequence>
<dbReference type="Pfam" id="PF00082">
    <property type="entry name" value="Peptidase_S8"/>
    <property type="match status" value="1"/>
</dbReference>
<evidence type="ECO:0000259" key="7">
    <source>
        <dbReference type="Pfam" id="PF00082"/>
    </source>
</evidence>
<feature type="active site" description="Charge relay system" evidence="5">
    <location>
        <position position="242"/>
    </location>
</feature>
<dbReference type="PRINTS" id="PR00723">
    <property type="entry name" value="SUBTILISIN"/>
</dbReference>
<dbReference type="InterPro" id="IPR036852">
    <property type="entry name" value="Peptidase_S8/S53_dom_sf"/>
</dbReference>
<keyword evidence="3 5" id="KW-0378">Hydrolase</keyword>
<dbReference type="InterPro" id="IPR034204">
    <property type="entry name" value="PfSUB1-like_cat_dom"/>
</dbReference>
<gene>
    <name evidence="9" type="ORF">HGMM_F13G06C05</name>
</gene>
<evidence type="ECO:0000256" key="4">
    <source>
        <dbReference type="ARBA" id="ARBA00022825"/>
    </source>
</evidence>
<dbReference type="GO" id="GO:0006508">
    <property type="term" value="P:proteolysis"/>
    <property type="evidence" value="ECO:0007669"/>
    <property type="project" value="UniProtKB-KW"/>
</dbReference>
<reference evidence="9" key="2">
    <citation type="journal article" date="2012" name="PLoS ONE">
        <title>A Deeply Branching Thermophilic Bacterium with an Ancient Acetyl-CoA Pathway Dominates a Subsurface Ecosystem.</title>
        <authorList>
            <person name="Takami H."/>
            <person name="Noguchi H."/>
            <person name="Takaki Y."/>
            <person name="Uchiyama I."/>
            <person name="Toyoda A."/>
            <person name="Nishi S."/>
            <person name="Chee G.-J."/>
            <person name="Arai W."/>
            <person name="Nunoura T."/>
            <person name="Itoh T."/>
            <person name="Hattori M."/>
            <person name="Takai K."/>
        </authorList>
    </citation>
    <scope>NUCLEOTIDE SEQUENCE</scope>
</reference>
<feature type="domain" description="Peptidase S8/S53" evidence="7">
    <location>
        <begin position="177"/>
        <end position="472"/>
    </location>
</feature>
<dbReference type="Pfam" id="PF07705">
    <property type="entry name" value="CARDB"/>
    <property type="match status" value="1"/>
</dbReference>
<evidence type="ECO:0000256" key="5">
    <source>
        <dbReference type="PROSITE-ProRule" id="PRU01240"/>
    </source>
</evidence>
<dbReference type="GO" id="GO:0004252">
    <property type="term" value="F:serine-type endopeptidase activity"/>
    <property type="evidence" value="ECO:0007669"/>
    <property type="project" value="UniProtKB-UniRule"/>
</dbReference>
<evidence type="ECO:0000256" key="6">
    <source>
        <dbReference type="RuleBase" id="RU003355"/>
    </source>
</evidence>
<keyword evidence="2 5" id="KW-0645">Protease</keyword>
<dbReference type="InterPro" id="IPR011635">
    <property type="entry name" value="CARDB"/>
</dbReference>
<evidence type="ECO:0000256" key="3">
    <source>
        <dbReference type="ARBA" id="ARBA00022801"/>
    </source>
</evidence>
<dbReference type="PROSITE" id="PS00136">
    <property type="entry name" value="SUBTILASE_ASP"/>
    <property type="match status" value="1"/>
</dbReference>
<name>H5SDI6_9BACT</name>
<evidence type="ECO:0000259" key="8">
    <source>
        <dbReference type="Pfam" id="PF07705"/>
    </source>
</evidence>
<proteinExistence type="inferred from homology"/>
<dbReference type="Gene3D" id="3.40.50.200">
    <property type="entry name" value="Peptidase S8/S53 domain"/>
    <property type="match status" value="1"/>
</dbReference>
<dbReference type="Gene3D" id="2.60.40.10">
    <property type="entry name" value="Immunoglobulins"/>
    <property type="match status" value="1"/>
</dbReference>
<evidence type="ECO:0000256" key="2">
    <source>
        <dbReference type="ARBA" id="ARBA00022670"/>
    </source>
</evidence>
<protein>
    <submittedName>
        <fullName evidence="9">Subtilase family protein</fullName>
    </submittedName>
</protein>
<dbReference type="InterPro" id="IPR023828">
    <property type="entry name" value="Peptidase_S8_Ser-AS"/>
</dbReference>
<dbReference type="PROSITE" id="PS00138">
    <property type="entry name" value="SUBTILASE_SER"/>
    <property type="match status" value="1"/>
</dbReference>
<comment type="similarity">
    <text evidence="1 5 6">Belongs to the peptidase S8 family.</text>
</comment>
<feature type="domain" description="CARDB" evidence="8">
    <location>
        <begin position="29"/>
        <end position="145"/>
    </location>
</feature>
<evidence type="ECO:0000256" key="1">
    <source>
        <dbReference type="ARBA" id="ARBA00011073"/>
    </source>
</evidence>
<keyword evidence="4 5" id="KW-0720">Serine protease</keyword>
<evidence type="ECO:0000313" key="9">
    <source>
        <dbReference type="EMBL" id="BAL54222.1"/>
    </source>
</evidence>
<accession>H5SDI6</accession>
<dbReference type="EMBL" id="AP011682">
    <property type="protein sequence ID" value="BAL54222.1"/>
    <property type="molecule type" value="Genomic_DNA"/>
</dbReference>
<dbReference type="InterPro" id="IPR015500">
    <property type="entry name" value="Peptidase_S8_subtilisin-rel"/>
</dbReference>
<dbReference type="SUPFAM" id="SSF52743">
    <property type="entry name" value="Subtilisin-like"/>
    <property type="match status" value="1"/>
</dbReference>
<dbReference type="CDD" id="cd07473">
    <property type="entry name" value="Peptidases_S8_Subtilisin_like"/>
    <property type="match status" value="1"/>
</dbReference>
<dbReference type="InterPro" id="IPR050131">
    <property type="entry name" value="Peptidase_S8_subtilisin-like"/>
</dbReference>
<dbReference type="InterPro" id="IPR023827">
    <property type="entry name" value="Peptidase_S8_Asp-AS"/>
</dbReference>
<feature type="active site" description="Charge relay system" evidence="5">
    <location>
        <position position="427"/>
    </location>
</feature>
<organism evidence="9">
    <name type="scientific">uncultured Acetothermia bacterium</name>
    <dbReference type="NCBI Taxonomy" id="236499"/>
    <lineage>
        <taxon>Bacteria</taxon>
        <taxon>Candidatus Bipolaricaulota</taxon>
        <taxon>environmental samples</taxon>
    </lineage>
</organism>
<reference evidence="9" key="1">
    <citation type="journal article" date="2005" name="Environ. Microbiol.">
        <title>Genetic and functional properties of uncultivated thermophilic crenarchaeotes from a subsurface gold mine as revealed by analysis of genome fragments.</title>
        <authorList>
            <person name="Nunoura T."/>
            <person name="Hirayama H."/>
            <person name="Takami H."/>
            <person name="Oida H."/>
            <person name="Nishi S."/>
            <person name="Shimamura S."/>
            <person name="Suzuki Y."/>
            <person name="Inagaki F."/>
            <person name="Takai K."/>
            <person name="Nealson K.H."/>
            <person name="Horikoshi K."/>
        </authorList>
    </citation>
    <scope>NUCLEOTIDE SEQUENCE</scope>
</reference>